<dbReference type="EMBL" id="MPUH01000031">
    <property type="protein sequence ID" value="OMJ94144.1"/>
    <property type="molecule type" value="Genomic_DNA"/>
</dbReference>
<evidence type="ECO:0000256" key="1">
    <source>
        <dbReference type="PROSITE-ProRule" id="PRU00175"/>
    </source>
</evidence>
<evidence type="ECO:0000313" key="4">
    <source>
        <dbReference type="Proteomes" id="UP000187209"/>
    </source>
</evidence>
<evidence type="ECO:0000313" key="3">
    <source>
        <dbReference type="EMBL" id="OMJ94144.1"/>
    </source>
</evidence>
<keyword evidence="1" id="KW-0862">Zinc</keyword>
<feature type="domain" description="RING-type" evidence="2">
    <location>
        <begin position="19"/>
        <end position="56"/>
    </location>
</feature>
<accession>A0A1R2CYQ9</accession>
<dbReference type="Gene3D" id="3.30.40.10">
    <property type="entry name" value="Zinc/RING finger domain, C3HC4 (zinc finger)"/>
    <property type="match status" value="1"/>
</dbReference>
<keyword evidence="1" id="KW-0479">Metal-binding</keyword>
<dbReference type="InterPro" id="IPR001841">
    <property type="entry name" value="Znf_RING"/>
</dbReference>
<dbReference type="Proteomes" id="UP000187209">
    <property type="component" value="Unassembled WGS sequence"/>
</dbReference>
<dbReference type="SUPFAM" id="SSF57850">
    <property type="entry name" value="RING/U-box"/>
    <property type="match status" value="1"/>
</dbReference>
<keyword evidence="1" id="KW-0863">Zinc-finger</keyword>
<dbReference type="SMART" id="SM00184">
    <property type="entry name" value="RING"/>
    <property type="match status" value="1"/>
</dbReference>
<evidence type="ECO:0000259" key="2">
    <source>
        <dbReference type="PROSITE" id="PS50089"/>
    </source>
</evidence>
<reference evidence="3 4" key="1">
    <citation type="submission" date="2016-11" db="EMBL/GenBank/DDBJ databases">
        <title>The macronuclear genome of Stentor coeruleus: a giant cell with tiny introns.</title>
        <authorList>
            <person name="Slabodnick M."/>
            <person name="Ruby J.G."/>
            <person name="Reiff S.B."/>
            <person name="Swart E.C."/>
            <person name="Gosai S."/>
            <person name="Prabakaran S."/>
            <person name="Witkowska E."/>
            <person name="Larue G.E."/>
            <person name="Fisher S."/>
            <person name="Freeman R.M."/>
            <person name="Gunawardena J."/>
            <person name="Chu W."/>
            <person name="Stover N.A."/>
            <person name="Gregory B.D."/>
            <person name="Nowacki M."/>
            <person name="Derisi J."/>
            <person name="Roy S.W."/>
            <person name="Marshall W.F."/>
            <person name="Sood P."/>
        </authorList>
    </citation>
    <scope>NUCLEOTIDE SEQUENCE [LARGE SCALE GENOMIC DNA]</scope>
    <source>
        <strain evidence="3">WM001</strain>
    </source>
</reference>
<protein>
    <recommendedName>
        <fullName evidence="2">RING-type domain-containing protein</fullName>
    </recommendedName>
</protein>
<gene>
    <name evidence="3" type="ORF">SteCoe_2785</name>
</gene>
<keyword evidence="4" id="KW-1185">Reference proteome</keyword>
<dbReference type="PROSITE" id="PS50089">
    <property type="entry name" value="ZF_RING_2"/>
    <property type="match status" value="1"/>
</dbReference>
<name>A0A1R2CYQ9_9CILI</name>
<sequence length="230" mass="26556">MASLKLKIDPVKLFDEKQCEYCTNTGADFVTECKHIFHLNCFGYWYFYDQSCPKCNTKLLVEGLKVNNNKQCYTCKSEYNLFPCKTCKITTCFVCLKSKTFNECCSSSTNMFNTLLVDCPGCEYSRFYNDFVPIWCKGHSLLCKQCWNISIYSKKCIMGCNVNFASGIIKKCMCCDEIALENFGIFVCPRKCTVCFICYSTYFLKHNNDEISGSCPYCGEKLTPKYEPWD</sequence>
<dbReference type="OrthoDB" id="306894at2759"/>
<dbReference type="InterPro" id="IPR013083">
    <property type="entry name" value="Znf_RING/FYVE/PHD"/>
</dbReference>
<organism evidence="3 4">
    <name type="scientific">Stentor coeruleus</name>
    <dbReference type="NCBI Taxonomy" id="5963"/>
    <lineage>
        <taxon>Eukaryota</taxon>
        <taxon>Sar</taxon>
        <taxon>Alveolata</taxon>
        <taxon>Ciliophora</taxon>
        <taxon>Postciliodesmatophora</taxon>
        <taxon>Heterotrichea</taxon>
        <taxon>Heterotrichida</taxon>
        <taxon>Stentoridae</taxon>
        <taxon>Stentor</taxon>
    </lineage>
</organism>
<dbReference type="AlphaFoldDB" id="A0A1R2CYQ9"/>
<dbReference type="GO" id="GO:0008270">
    <property type="term" value="F:zinc ion binding"/>
    <property type="evidence" value="ECO:0007669"/>
    <property type="project" value="UniProtKB-KW"/>
</dbReference>
<proteinExistence type="predicted"/>
<comment type="caution">
    <text evidence="3">The sequence shown here is derived from an EMBL/GenBank/DDBJ whole genome shotgun (WGS) entry which is preliminary data.</text>
</comment>